<accession>A0A1C3KYU4</accession>
<organism evidence="2 3">
    <name type="scientific">Plasmodium malariae</name>
    <dbReference type="NCBI Taxonomy" id="5858"/>
    <lineage>
        <taxon>Eukaryota</taxon>
        <taxon>Sar</taxon>
        <taxon>Alveolata</taxon>
        <taxon>Apicomplexa</taxon>
        <taxon>Aconoidasida</taxon>
        <taxon>Haemosporida</taxon>
        <taxon>Plasmodiidae</taxon>
        <taxon>Plasmodium</taxon>
        <taxon>Plasmodium (Plasmodium)</taxon>
    </lineage>
</organism>
<keyword evidence="1" id="KW-0472">Membrane</keyword>
<feature type="transmembrane region" description="Helical" evidence="1">
    <location>
        <begin position="21"/>
        <end position="39"/>
    </location>
</feature>
<dbReference type="Proteomes" id="UP000219799">
    <property type="component" value="Chromosome 8"/>
</dbReference>
<evidence type="ECO:0000313" key="3">
    <source>
        <dbReference type="Proteomes" id="UP000219799"/>
    </source>
</evidence>
<feature type="non-terminal residue" evidence="2">
    <location>
        <position position="314"/>
    </location>
</feature>
<reference evidence="2 3" key="1">
    <citation type="submission" date="2016-06" db="EMBL/GenBank/DDBJ databases">
        <authorList>
            <consortium name="Pathogen Informatics"/>
        </authorList>
    </citation>
    <scope>NUCLEOTIDE SEQUENCE [LARGE SCALE GENOMIC DNA]</scope>
    <source>
        <strain evidence="2">PmlGA01</strain>
    </source>
</reference>
<keyword evidence="1" id="KW-0812">Transmembrane</keyword>
<name>A0A1C3KYU4_PLAMA</name>
<evidence type="ECO:0000313" key="2">
    <source>
        <dbReference type="EMBL" id="SBT79425.1"/>
    </source>
</evidence>
<protein>
    <submittedName>
        <fullName evidence="2">Uncharacterized protein</fullName>
    </submittedName>
</protein>
<keyword evidence="1" id="KW-1133">Transmembrane helix</keyword>
<dbReference type="AlphaFoldDB" id="A0A1C3KYU4"/>
<feature type="transmembrane region" description="Helical" evidence="1">
    <location>
        <begin position="138"/>
        <end position="155"/>
    </location>
</feature>
<dbReference type="EMBL" id="LT594496">
    <property type="protein sequence ID" value="SBT79425.1"/>
    <property type="molecule type" value="Genomic_DNA"/>
</dbReference>
<evidence type="ECO:0000256" key="1">
    <source>
        <dbReference type="SAM" id="Phobius"/>
    </source>
</evidence>
<sequence>LKDLNYIKRDLFLNYLKIYFVKKKVNVYEYIIMLSYLFYKRSKYLDFNKVYLYNTMKKLSPCLWTLNRKCNDIEIRNLFYFMSKIFILHDYFIFRINIFIFNWFILYIYKIKLKNVSYIEDINLLINFMTGFLTNKKFLNYSILFIINVILQKNTGRSLYIGLNYDYICSLYISLFSKIICFSKRHKKIVSTCKKYLRQFGYKIKDNDFTKTDQDGRADASNAFLYHHALQNSSGDLPLNHAFNENNETVRCRRRSRNSEYTLSKRVIRNEGGLTKKENFLTSTGNNTCTQNGEQNTDSEIINMNSISTRQDLI</sequence>
<feature type="transmembrane region" description="Helical" evidence="1">
    <location>
        <begin position="91"/>
        <end position="109"/>
    </location>
</feature>
<gene>
    <name evidence="2" type="primary">PmlGA01_080039000</name>
    <name evidence="2" type="ORF">PMLGA01_080039000</name>
</gene>
<proteinExistence type="predicted"/>
<feature type="transmembrane region" description="Helical" evidence="1">
    <location>
        <begin position="161"/>
        <end position="181"/>
    </location>
</feature>
<feature type="non-terminal residue" evidence="2">
    <location>
        <position position="1"/>
    </location>
</feature>
<dbReference type="VEuPathDB" id="PlasmoDB:PmUG01_08051100"/>